<dbReference type="Gene3D" id="3.40.50.1820">
    <property type="entry name" value="alpha/beta hydrolase"/>
    <property type="match status" value="1"/>
</dbReference>
<comment type="similarity">
    <text evidence="1">Belongs to the LovG family.</text>
</comment>
<comment type="caution">
    <text evidence="4">The sequence shown here is derived from an EMBL/GenBank/DDBJ whole genome shotgun (WGS) entry which is preliminary data.</text>
</comment>
<dbReference type="Pfam" id="PF03959">
    <property type="entry name" value="FSH1"/>
    <property type="match status" value="1"/>
</dbReference>
<dbReference type="GO" id="GO:0044550">
    <property type="term" value="P:secondary metabolite biosynthetic process"/>
    <property type="evidence" value="ECO:0007669"/>
    <property type="project" value="TreeGrafter"/>
</dbReference>
<feature type="domain" description="Serine hydrolase" evidence="3">
    <location>
        <begin position="5"/>
        <end position="206"/>
    </location>
</feature>
<keyword evidence="2" id="KW-0378">Hydrolase</keyword>
<accession>A0A9P8CHN1</accession>
<dbReference type="InterPro" id="IPR005645">
    <property type="entry name" value="FSH-like_dom"/>
</dbReference>
<organism evidence="4 5">
    <name type="scientific">Calycina marina</name>
    <dbReference type="NCBI Taxonomy" id="1763456"/>
    <lineage>
        <taxon>Eukaryota</taxon>
        <taxon>Fungi</taxon>
        <taxon>Dikarya</taxon>
        <taxon>Ascomycota</taxon>
        <taxon>Pezizomycotina</taxon>
        <taxon>Leotiomycetes</taxon>
        <taxon>Helotiales</taxon>
        <taxon>Pezizellaceae</taxon>
        <taxon>Calycina</taxon>
    </lineage>
</organism>
<dbReference type="AlphaFoldDB" id="A0A9P8CHN1"/>
<dbReference type="PANTHER" id="PTHR48070:SF3">
    <property type="entry name" value="ESTERASE DBAE-RELATED"/>
    <property type="match status" value="1"/>
</dbReference>
<dbReference type="EMBL" id="MU253772">
    <property type="protein sequence ID" value="KAG9247438.1"/>
    <property type="molecule type" value="Genomic_DNA"/>
</dbReference>
<proteinExistence type="inferred from homology"/>
<reference evidence="4" key="1">
    <citation type="journal article" date="2021" name="IMA Fungus">
        <title>Genomic characterization of three marine fungi, including Emericellopsis atlantica sp. nov. with signatures of a generalist lifestyle and marine biomass degradation.</title>
        <authorList>
            <person name="Hagestad O.C."/>
            <person name="Hou L."/>
            <person name="Andersen J.H."/>
            <person name="Hansen E.H."/>
            <person name="Altermark B."/>
            <person name="Li C."/>
            <person name="Kuhnert E."/>
            <person name="Cox R.J."/>
            <person name="Crous P.W."/>
            <person name="Spatafora J.W."/>
            <person name="Lail K."/>
            <person name="Amirebrahimi M."/>
            <person name="Lipzen A."/>
            <person name="Pangilinan J."/>
            <person name="Andreopoulos W."/>
            <person name="Hayes R.D."/>
            <person name="Ng V."/>
            <person name="Grigoriev I.V."/>
            <person name="Jackson S.A."/>
            <person name="Sutton T.D.S."/>
            <person name="Dobson A.D.W."/>
            <person name="Rama T."/>
        </authorList>
    </citation>
    <scope>NUCLEOTIDE SEQUENCE</scope>
    <source>
        <strain evidence="4">TRa3180A</strain>
    </source>
</reference>
<sequence>MGRLPAILCLHGGGANANIFHIQTIRIQRALADQFEFVFLDAPHETGPGPGVLPFFEGCTPYLRWTSETGQVSMPEKTRDLLVKTQEEQKKKDGRGFVGVMGFSQGGRVAAGLLLTHQLTKDTDAGEKGLRFGVFLNSVCPPMAYEVEGSDLTTKIEFPSLHVIGKKDPWKDSGRRLFEENFYEKQAVLLEFDVAHRLPTQQEDTAKLTAEILRMHRNTSAFDA</sequence>
<dbReference type="InterPro" id="IPR029058">
    <property type="entry name" value="AB_hydrolase_fold"/>
</dbReference>
<keyword evidence="5" id="KW-1185">Reference proteome</keyword>
<evidence type="ECO:0000313" key="4">
    <source>
        <dbReference type="EMBL" id="KAG9247438.1"/>
    </source>
</evidence>
<dbReference type="OrthoDB" id="414698at2759"/>
<dbReference type="GO" id="GO:0005737">
    <property type="term" value="C:cytoplasm"/>
    <property type="evidence" value="ECO:0007669"/>
    <property type="project" value="TreeGrafter"/>
</dbReference>
<evidence type="ECO:0000256" key="1">
    <source>
        <dbReference type="ARBA" id="ARBA00005863"/>
    </source>
</evidence>
<dbReference type="PANTHER" id="PTHR48070">
    <property type="entry name" value="ESTERASE OVCA2"/>
    <property type="match status" value="1"/>
</dbReference>
<dbReference type="GO" id="GO:0005634">
    <property type="term" value="C:nucleus"/>
    <property type="evidence" value="ECO:0007669"/>
    <property type="project" value="TreeGrafter"/>
</dbReference>
<dbReference type="Proteomes" id="UP000887226">
    <property type="component" value="Unassembled WGS sequence"/>
</dbReference>
<dbReference type="GO" id="GO:0016787">
    <property type="term" value="F:hydrolase activity"/>
    <property type="evidence" value="ECO:0007669"/>
    <property type="project" value="UniProtKB-KW"/>
</dbReference>
<name>A0A9P8CHN1_9HELO</name>
<gene>
    <name evidence="4" type="ORF">BJ878DRAFT_539303</name>
</gene>
<protein>
    <submittedName>
        <fullName evidence="4">Oxidoreductase</fullName>
    </submittedName>
</protein>
<dbReference type="InterPro" id="IPR050593">
    <property type="entry name" value="LovG"/>
</dbReference>
<evidence type="ECO:0000313" key="5">
    <source>
        <dbReference type="Proteomes" id="UP000887226"/>
    </source>
</evidence>
<evidence type="ECO:0000256" key="2">
    <source>
        <dbReference type="ARBA" id="ARBA00022801"/>
    </source>
</evidence>
<evidence type="ECO:0000259" key="3">
    <source>
        <dbReference type="Pfam" id="PF03959"/>
    </source>
</evidence>
<dbReference type="SUPFAM" id="SSF53474">
    <property type="entry name" value="alpha/beta-Hydrolases"/>
    <property type="match status" value="1"/>
</dbReference>